<protein>
    <submittedName>
        <fullName evidence="2">Uncharacterized protein</fullName>
    </submittedName>
</protein>
<dbReference type="EMBL" id="JAWHQM010000002">
    <property type="protein sequence ID" value="KAK5625151.1"/>
    <property type="molecule type" value="Genomic_DNA"/>
</dbReference>
<dbReference type="Proteomes" id="UP001305414">
    <property type="component" value="Unassembled WGS sequence"/>
</dbReference>
<comment type="caution">
    <text evidence="2">The sequence shown here is derived from an EMBL/GenBank/DDBJ whole genome shotgun (WGS) entry which is preliminary data.</text>
</comment>
<name>A0AAN7UFR9_9PEZI</name>
<evidence type="ECO:0000313" key="2">
    <source>
        <dbReference type="EMBL" id="KAK5625151.1"/>
    </source>
</evidence>
<keyword evidence="3" id="KW-1185">Reference proteome</keyword>
<gene>
    <name evidence="2" type="ORF">RRF57_000867</name>
</gene>
<feature type="compositionally biased region" description="Basic and acidic residues" evidence="1">
    <location>
        <begin position="42"/>
        <end position="55"/>
    </location>
</feature>
<dbReference type="AlphaFoldDB" id="A0AAN7UFR9"/>
<accession>A0AAN7UFR9</accession>
<feature type="compositionally biased region" description="Basic and acidic residues" evidence="1">
    <location>
        <begin position="1"/>
        <end position="11"/>
    </location>
</feature>
<feature type="region of interest" description="Disordered" evidence="1">
    <location>
        <begin position="1"/>
        <end position="23"/>
    </location>
</feature>
<evidence type="ECO:0000256" key="1">
    <source>
        <dbReference type="SAM" id="MobiDB-lite"/>
    </source>
</evidence>
<organism evidence="2 3">
    <name type="scientific">Xylaria bambusicola</name>
    <dbReference type="NCBI Taxonomy" id="326684"/>
    <lineage>
        <taxon>Eukaryota</taxon>
        <taxon>Fungi</taxon>
        <taxon>Dikarya</taxon>
        <taxon>Ascomycota</taxon>
        <taxon>Pezizomycotina</taxon>
        <taxon>Sordariomycetes</taxon>
        <taxon>Xylariomycetidae</taxon>
        <taxon>Xylariales</taxon>
        <taxon>Xylariaceae</taxon>
        <taxon>Xylaria</taxon>
    </lineage>
</organism>
<sequence>MAMLIEHHDDTPSPSPDPTISSLRCEMDTDDLCLGTSTKGAQKRDIDGKEKDGGHHVVVSTDGDISPAFGTKRSDIYDVVFDASGQSQCE</sequence>
<evidence type="ECO:0000313" key="3">
    <source>
        <dbReference type="Proteomes" id="UP001305414"/>
    </source>
</evidence>
<proteinExistence type="predicted"/>
<feature type="region of interest" description="Disordered" evidence="1">
    <location>
        <begin position="36"/>
        <end position="65"/>
    </location>
</feature>
<reference evidence="2 3" key="1">
    <citation type="submission" date="2023-10" db="EMBL/GenBank/DDBJ databases">
        <title>Draft genome sequence of Xylaria bambusicola isolate GMP-LS, the root and basal stem rot pathogen of sugarcane in Indonesia.</title>
        <authorList>
            <person name="Selvaraj P."/>
            <person name="Muralishankar V."/>
            <person name="Muruganantham S."/>
            <person name="Sp S."/>
            <person name="Haryani S."/>
            <person name="Lau K.J.X."/>
            <person name="Naqvi N.I."/>
        </authorList>
    </citation>
    <scope>NUCLEOTIDE SEQUENCE [LARGE SCALE GENOMIC DNA]</scope>
    <source>
        <strain evidence="2">GMP-LS</strain>
    </source>
</reference>